<proteinExistence type="predicted"/>
<reference evidence="2" key="1">
    <citation type="journal article" date="2019" name="Int. J. Syst. Evol. Microbiol.">
        <title>The Global Catalogue of Microorganisms (GCM) 10K type strain sequencing project: providing services to taxonomists for standard genome sequencing and annotation.</title>
        <authorList>
            <consortium name="The Broad Institute Genomics Platform"/>
            <consortium name="The Broad Institute Genome Sequencing Center for Infectious Disease"/>
            <person name="Wu L."/>
            <person name="Ma J."/>
        </authorList>
    </citation>
    <scope>NUCLEOTIDE SEQUENCE [LARGE SCALE GENOMIC DNA]</scope>
    <source>
        <strain evidence="2">CAIM 431</strain>
    </source>
</reference>
<name>A0ABW4RYT5_9ACTN</name>
<dbReference type="NCBIfam" id="NF040618">
    <property type="entry name" value="PPA1309_fam"/>
    <property type="match status" value="1"/>
</dbReference>
<dbReference type="EMBL" id="JBHUFZ010000026">
    <property type="protein sequence ID" value="MFD1890783.1"/>
    <property type="molecule type" value="Genomic_DNA"/>
</dbReference>
<evidence type="ECO:0000313" key="1">
    <source>
        <dbReference type="EMBL" id="MFD1890783.1"/>
    </source>
</evidence>
<dbReference type="RefSeq" id="WP_343874099.1">
    <property type="nucleotide sequence ID" value="NZ_BAAAIX010000025.1"/>
</dbReference>
<comment type="caution">
    <text evidence="1">The sequence shown here is derived from an EMBL/GenBank/DDBJ whole genome shotgun (WGS) entry which is preliminary data.</text>
</comment>
<gene>
    <name evidence="1" type="ORF">ACFSCS_11405</name>
</gene>
<dbReference type="Proteomes" id="UP001597326">
    <property type="component" value="Unassembled WGS sequence"/>
</dbReference>
<accession>A0ABW4RYT5</accession>
<dbReference type="InterPro" id="IPR047681">
    <property type="entry name" value="PPA1309-like"/>
</dbReference>
<evidence type="ECO:0000313" key="2">
    <source>
        <dbReference type="Proteomes" id="UP001597326"/>
    </source>
</evidence>
<sequence length="179" mass="19264">MDHDGQPSQPQPDQPEALIAALVEIEHHVGASGWDQPARLFALVRTADLLAAEPHLADQVRLTSDDALSSIEQDDFRDGEDLLTTLRGISWTEAVTGCAIALERTFLPAGLEDQIPAHPDEATRFVAEHPQRQDVRVVVGALRDGSTHGLARLVSRPEDLLAGHDLVPGLSQALAGTLQ</sequence>
<keyword evidence="2" id="KW-1185">Reference proteome</keyword>
<protein>
    <submittedName>
        <fullName evidence="1">PPA1309 family protein</fullName>
    </submittedName>
</protein>
<organism evidence="1 2">
    <name type="scientific">Luteococcus peritonei</name>
    <dbReference type="NCBI Taxonomy" id="88874"/>
    <lineage>
        <taxon>Bacteria</taxon>
        <taxon>Bacillati</taxon>
        <taxon>Actinomycetota</taxon>
        <taxon>Actinomycetes</taxon>
        <taxon>Propionibacteriales</taxon>
        <taxon>Propionibacteriaceae</taxon>
        <taxon>Luteococcus</taxon>
    </lineage>
</organism>